<name>A0A1B7KUA5_PARTM</name>
<feature type="region of interest" description="Disordered" evidence="7">
    <location>
        <begin position="134"/>
        <end position="158"/>
    </location>
</feature>
<keyword evidence="3 6" id="KW-0808">Transferase</keyword>
<dbReference type="EC" id="2.3.1.-" evidence="6"/>
<feature type="compositionally biased region" description="Basic and acidic residues" evidence="7">
    <location>
        <begin position="140"/>
        <end position="158"/>
    </location>
</feature>
<feature type="domain" description="Peripheral subunit-binding (PSBD)" evidence="9">
    <location>
        <begin position="112"/>
        <end position="149"/>
    </location>
</feature>
<dbReference type="InterPro" id="IPR050743">
    <property type="entry name" value="2-oxoacid_DH_E2_comp"/>
</dbReference>
<keyword evidence="4 6" id="KW-0450">Lipoyl</keyword>
<evidence type="ECO:0000259" key="8">
    <source>
        <dbReference type="PROSITE" id="PS50968"/>
    </source>
</evidence>
<dbReference type="InterPro" id="IPR004167">
    <property type="entry name" value="PSBD"/>
</dbReference>
<organism evidence="10 11">
    <name type="scientific">Parageobacillus thermoglucosidasius</name>
    <name type="common">Geobacillus thermoglucosidasius</name>
    <dbReference type="NCBI Taxonomy" id="1426"/>
    <lineage>
        <taxon>Bacteria</taxon>
        <taxon>Bacillati</taxon>
        <taxon>Bacillota</taxon>
        <taxon>Bacilli</taxon>
        <taxon>Bacillales</taxon>
        <taxon>Anoxybacillaceae</taxon>
        <taxon>Parageobacillus</taxon>
    </lineage>
</organism>
<feature type="domain" description="Peripheral subunit-binding (PSBD)" evidence="9">
    <location>
        <begin position="163"/>
        <end position="200"/>
    </location>
</feature>
<dbReference type="SUPFAM" id="SSF47005">
    <property type="entry name" value="Peripheral subunit-binding domain of 2-oxo acid dehydrogenase complex"/>
    <property type="match status" value="2"/>
</dbReference>
<dbReference type="PROSITE" id="PS51826">
    <property type="entry name" value="PSBD"/>
    <property type="match status" value="2"/>
</dbReference>
<sequence>MLIEVKLPRLSDTHDESLITFWHVSEDDAVEKGDTLVEVQTEKAVSEIEAPESGVVKEIRKKRGETAAVGEVLAVIETAAETADSPEEQEKTEQEIPEEIAVQAQEIPVEKKATPRVKKLAKELGVDWRLVTPTGPNGKVTEEDVRNAAKQSENEKQPNRFVKAAPSVRKFAREHNVGLDEVTPTGPNGRILKSDVEAVIAKRKSAQTEAKKEAAAAKETTRDIPQSQRRIPLTGIRKAIANAMVHSKSVIPHVTHFDEANVTKLVSHRQRVKPFADEKGIKLTYLAYVVKALTAVLKKYPMLNASLDDEREEIILKDEYHVGFAADTDRGLVVPVIKHADQKSLFQIAKEIQELAKKARDGSIKADEMTGSTCTISNIGSADGSWFTPIINHPESCILGIGRVEKKPVVINDSIEIAAMMALSLSYDHRLIDGVLAQKALNELKKYLSEPDLLFVI</sequence>
<protein>
    <recommendedName>
        <fullName evidence="6">Dihydrolipoamide acetyltransferase component of pyruvate dehydrogenase complex</fullName>
        <ecNumber evidence="6">2.3.1.-</ecNumber>
    </recommendedName>
</protein>
<gene>
    <name evidence="10" type="ORF">A7K69_18630</name>
</gene>
<dbReference type="PROSITE" id="PS00189">
    <property type="entry name" value="LIPOYL"/>
    <property type="match status" value="1"/>
</dbReference>
<dbReference type="AlphaFoldDB" id="A0A1B7KUA5"/>
<dbReference type="PANTHER" id="PTHR43178">
    <property type="entry name" value="DIHYDROLIPOAMIDE ACETYLTRANSFERASE COMPONENT OF PYRUVATE DEHYDROGENASE COMPLEX"/>
    <property type="match status" value="1"/>
</dbReference>
<comment type="similarity">
    <text evidence="2 6">Belongs to the 2-oxoacid dehydrogenase family.</text>
</comment>
<dbReference type="InterPro" id="IPR036625">
    <property type="entry name" value="E3-bd_dom_sf"/>
</dbReference>
<dbReference type="Gene3D" id="2.40.50.100">
    <property type="match status" value="1"/>
</dbReference>
<comment type="caution">
    <text evidence="10">The sequence shown here is derived from an EMBL/GenBank/DDBJ whole genome shotgun (WGS) entry which is preliminary data.</text>
</comment>
<reference evidence="11" key="1">
    <citation type="submission" date="2016-05" db="EMBL/GenBank/DDBJ databases">
        <authorList>
            <person name="Wang W."/>
            <person name="Zhu L."/>
        </authorList>
    </citation>
    <scope>NUCLEOTIDE SEQUENCE [LARGE SCALE GENOMIC DNA]</scope>
    <source>
        <strain evidence="11">W-2</strain>
    </source>
</reference>
<dbReference type="RefSeq" id="WP_064550789.1">
    <property type="nucleotide sequence ID" value="NZ_LXMA01000011.1"/>
</dbReference>
<keyword evidence="5 6" id="KW-0012">Acyltransferase</keyword>
<feature type="domain" description="Lipoyl-binding" evidence="8">
    <location>
        <begin position="2"/>
        <end position="77"/>
    </location>
</feature>
<comment type="cofactor">
    <cofactor evidence="1 6">
        <name>(R)-lipoate</name>
        <dbReference type="ChEBI" id="CHEBI:83088"/>
    </cofactor>
</comment>
<dbReference type="SUPFAM" id="SSF52777">
    <property type="entry name" value="CoA-dependent acyltransferases"/>
    <property type="match status" value="1"/>
</dbReference>
<dbReference type="CDD" id="cd06849">
    <property type="entry name" value="lipoyl_domain"/>
    <property type="match status" value="1"/>
</dbReference>
<dbReference type="PROSITE" id="PS50968">
    <property type="entry name" value="BIOTINYL_LIPOYL"/>
    <property type="match status" value="1"/>
</dbReference>
<dbReference type="Gene3D" id="4.10.320.10">
    <property type="entry name" value="E3-binding domain"/>
    <property type="match status" value="2"/>
</dbReference>
<dbReference type="PANTHER" id="PTHR43178:SF5">
    <property type="entry name" value="LIPOAMIDE ACYLTRANSFERASE COMPONENT OF BRANCHED-CHAIN ALPHA-KETO ACID DEHYDROGENASE COMPLEX, MITOCHONDRIAL"/>
    <property type="match status" value="1"/>
</dbReference>
<evidence type="ECO:0000256" key="3">
    <source>
        <dbReference type="ARBA" id="ARBA00022679"/>
    </source>
</evidence>
<dbReference type="GO" id="GO:0031405">
    <property type="term" value="F:lipoic acid binding"/>
    <property type="evidence" value="ECO:0007669"/>
    <property type="project" value="TreeGrafter"/>
</dbReference>
<dbReference type="Proteomes" id="UP000078290">
    <property type="component" value="Unassembled WGS sequence"/>
</dbReference>
<evidence type="ECO:0000259" key="9">
    <source>
        <dbReference type="PROSITE" id="PS51826"/>
    </source>
</evidence>
<dbReference type="SUPFAM" id="SSF51230">
    <property type="entry name" value="Single hybrid motif"/>
    <property type="match status" value="1"/>
</dbReference>
<evidence type="ECO:0000256" key="6">
    <source>
        <dbReference type="RuleBase" id="RU003423"/>
    </source>
</evidence>
<evidence type="ECO:0000256" key="2">
    <source>
        <dbReference type="ARBA" id="ARBA00007317"/>
    </source>
</evidence>
<dbReference type="GO" id="GO:0005737">
    <property type="term" value="C:cytoplasm"/>
    <property type="evidence" value="ECO:0007669"/>
    <property type="project" value="TreeGrafter"/>
</dbReference>
<dbReference type="Pfam" id="PF00198">
    <property type="entry name" value="2-oxoacid_dh"/>
    <property type="match status" value="1"/>
</dbReference>
<dbReference type="GO" id="GO:0016407">
    <property type="term" value="F:acetyltransferase activity"/>
    <property type="evidence" value="ECO:0007669"/>
    <property type="project" value="TreeGrafter"/>
</dbReference>
<dbReference type="Pfam" id="PF00364">
    <property type="entry name" value="Biotin_lipoyl"/>
    <property type="match status" value="1"/>
</dbReference>
<accession>A0A1B7KUA5</accession>
<proteinExistence type="inferred from homology"/>
<dbReference type="InterPro" id="IPR011053">
    <property type="entry name" value="Single_hybrid_motif"/>
</dbReference>
<dbReference type="OrthoDB" id="9805770at2"/>
<evidence type="ECO:0000313" key="10">
    <source>
        <dbReference type="EMBL" id="OAT73676.1"/>
    </source>
</evidence>
<evidence type="ECO:0000256" key="1">
    <source>
        <dbReference type="ARBA" id="ARBA00001938"/>
    </source>
</evidence>
<evidence type="ECO:0000256" key="4">
    <source>
        <dbReference type="ARBA" id="ARBA00022823"/>
    </source>
</evidence>
<evidence type="ECO:0000313" key="11">
    <source>
        <dbReference type="Proteomes" id="UP000078290"/>
    </source>
</evidence>
<dbReference type="InterPro" id="IPR023213">
    <property type="entry name" value="CAT-like_dom_sf"/>
</dbReference>
<evidence type="ECO:0000256" key="7">
    <source>
        <dbReference type="SAM" id="MobiDB-lite"/>
    </source>
</evidence>
<dbReference type="InterPro" id="IPR003016">
    <property type="entry name" value="2-oxoA_DH_lipoyl-BS"/>
</dbReference>
<dbReference type="FunFam" id="3.30.559.10:FF:000007">
    <property type="entry name" value="Dihydrolipoamide acetyltransferase component of pyruvate dehydrogenase complex"/>
    <property type="match status" value="1"/>
</dbReference>
<dbReference type="InterPro" id="IPR000089">
    <property type="entry name" value="Biotin_lipoyl"/>
</dbReference>
<dbReference type="InterPro" id="IPR001078">
    <property type="entry name" value="2-oxoacid_DH_actylTfrase"/>
</dbReference>
<dbReference type="Gene3D" id="3.30.559.10">
    <property type="entry name" value="Chloramphenicol acetyltransferase-like domain"/>
    <property type="match status" value="1"/>
</dbReference>
<dbReference type="Pfam" id="PF02817">
    <property type="entry name" value="E3_binding"/>
    <property type="match status" value="2"/>
</dbReference>
<dbReference type="EMBL" id="LXMA01000011">
    <property type="protein sequence ID" value="OAT73676.1"/>
    <property type="molecule type" value="Genomic_DNA"/>
</dbReference>
<evidence type="ECO:0000256" key="5">
    <source>
        <dbReference type="ARBA" id="ARBA00023315"/>
    </source>
</evidence>